<dbReference type="EMBL" id="PDLN01000011">
    <property type="protein sequence ID" value="RDW72089.1"/>
    <property type="molecule type" value="Genomic_DNA"/>
</dbReference>
<dbReference type="InterPro" id="IPR011009">
    <property type="entry name" value="Kinase-like_dom_sf"/>
</dbReference>
<comment type="caution">
    <text evidence="1">The sequence shown here is derived from an EMBL/GenBank/DDBJ whole genome shotgun (WGS) entry which is preliminary data.</text>
</comment>
<dbReference type="Proteomes" id="UP000256328">
    <property type="component" value="Unassembled WGS sequence"/>
</dbReference>
<sequence>MAELIESEVATMKFLKQNSSIPLPDVMGHSSSQSNDIGIPFIITTKAVGSPLSNFVWEPLPEGKKPHKKLPCLKTVDKEKILRQLGAVTAQLLNLPLEKIGSLHEKDGEFLMGKCLSPAFTWYSRDSLGDYVLRGPFKSDKEYYESLIALFRHHAERFPLEHHVLFAPVPQVREFTADSSYRSAVGRWNDFVTVGSKIDSKKNRLDYCTVAHMLRDVVPSISANLQRSFYLMHPDISMSNIFVDDDFNITSIIDWTNSSTVPLSTLLITPSFPHARNEVNSNLVPVFEDSLIHHYSQTNKNILDAQSWDSTRSSWLFMRLVTLDGLQDYNYFVELYTSVFGTTDETTVRRLFNTIQEDHDFMERARTLAKADPSIDEILNEEEDYFCDSASGAEAIARKLTVVASLNQEFIADSKLWRWIEEATSTSGS</sequence>
<accession>A0A3D8RDG1</accession>
<protein>
    <recommendedName>
        <fullName evidence="3">Aminoglycoside phosphotransferase domain-containing protein</fullName>
    </recommendedName>
</protein>
<name>A0A3D8RDG1_9HELO</name>
<dbReference type="PANTHER" id="PTHR21310:SF15">
    <property type="entry name" value="AMINOGLYCOSIDE PHOSPHOTRANSFERASE DOMAIN-CONTAINING PROTEIN"/>
    <property type="match status" value="1"/>
</dbReference>
<reference evidence="1 2" key="1">
    <citation type="journal article" date="2018" name="IMA Fungus">
        <title>IMA Genome-F 9: Draft genome sequence of Annulohypoxylon stygium, Aspergillus mulundensis, Berkeleyomyces basicola (syn. Thielaviopsis basicola), Ceratocystis smalleyi, two Cercospora beticola strains, Coleophoma cylindrospora, Fusarium fracticaudum, Phialophora cf. hyalina, and Morchella septimelata.</title>
        <authorList>
            <person name="Wingfield B.D."/>
            <person name="Bills G.F."/>
            <person name="Dong Y."/>
            <person name="Huang W."/>
            <person name="Nel W.J."/>
            <person name="Swalarsk-Parry B.S."/>
            <person name="Vaghefi N."/>
            <person name="Wilken P.M."/>
            <person name="An Z."/>
            <person name="de Beer Z.W."/>
            <person name="De Vos L."/>
            <person name="Chen L."/>
            <person name="Duong T.A."/>
            <person name="Gao Y."/>
            <person name="Hammerbacher A."/>
            <person name="Kikkert J.R."/>
            <person name="Li Y."/>
            <person name="Li H."/>
            <person name="Li K."/>
            <person name="Li Q."/>
            <person name="Liu X."/>
            <person name="Ma X."/>
            <person name="Naidoo K."/>
            <person name="Pethybridge S.J."/>
            <person name="Sun J."/>
            <person name="Steenkamp E.T."/>
            <person name="van der Nest M.A."/>
            <person name="van Wyk S."/>
            <person name="Wingfield M.J."/>
            <person name="Xiong C."/>
            <person name="Yue Q."/>
            <person name="Zhang X."/>
        </authorList>
    </citation>
    <scope>NUCLEOTIDE SEQUENCE [LARGE SCALE GENOMIC DNA]</scope>
    <source>
        <strain evidence="1 2">BP5796</strain>
    </source>
</reference>
<gene>
    <name evidence="1" type="ORF">BP5796_08123</name>
</gene>
<dbReference type="AlphaFoldDB" id="A0A3D8RDG1"/>
<dbReference type="OrthoDB" id="3548175at2759"/>
<dbReference type="PANTHER" id="PTHR21310">
    <property type="entry name" value="AMINOGLYCOSIDE PHOSPHOTRANSFERASE-RELATED-RELATED"/>
    <property type="match status" value="1"/>
</dbReference>
<keyword evidence="2" id="KW-1185">Reference proteome</keyword>
<evidence type="ECO:0008006" key="3">
    <source>
        <dbReference type="Google" id="ProtNLM"/>
    </source>
</evidence>
<organism evidence="1 2">
    <name type="scientific">Coleophoma crateriformis</name>
    <dbReference type="NCBI Taxonomy" id="565419"/>
    <lineage>
        <taxon>Eukaryota</taxon>
        <taxon>Fungi</taxon>
        <taxon>Dikarya</taxon>
        <taxon>Ascomycota</taxon>
        <taxon>Pezizomycotina</taxon>
        <taxon>Leotiomycetes</taxon>
        <taxon>Helotiales</taxon>
        <taxon>Dermateaceae</taxon>
        <taxon>Coleophoma</taxon>
    </lineage>
</organism>
<evidence type="ECO:0000313" key="1">
    <source>
        <dbReference type="EMBL" id="RDW72089.1"/>
    </source>
</evidence>
<dbReference type="SUPFAM" id="SSF56112">
    <property type="entry name" value="Protein kinase-like (PK-like)"/>
    <property type="match status" value="1"/>
</dbReference>
<dbReference type="InterPro" id="IPR051678">
    <property type="entry name" value="AGP_Transferase"/>
</dbReference>
<evidence type="ECO:0000313" key="2">
    <source>
        <dbReference type="Proteomes" id="UP000256328"/>
    </source>
</evidence>
<proteinExistence type="predicted"/>